<comment type="caution">
    <text evidence="1">The sequence shown here is derived from an EMBL/GenBank/DDBJ whole genome shotgun (WGS) entry which is preliminary data.</text>
</comment>
<dbReference type="Proteomes" id="UP000070188">
    <property type="component" value="Unassembled WGS sequence"/>
</dbReference>
<dbReference type="SUPFAM" id="SSF50692">
    <property type="entry name" value="ADC-like"/>
    <property type="match status" value="1"/>
</dbReference>
<organism evidence="1 2">
    <name type="scientific">Carbonactinospora thermoautotrophica</name>
    <dbReference type="NCBI Taxonomy" id="1469144"/>
    <lineage>
        <taxon>Bacteria</taxon>
        <taxon>Bacillati</taxon>
        <taxon>Actinomycetota</taxon>
        <taxon>Actinomycetes</taxon>
        <taxon>Kitasatosporales</taxon>
        <taxon>Carbonactinosporaceae</taxon>
        <taxon>Carbonactinospora</taxon>
    </lineage>
</organism>
<keyword evidence="2" id="KW-1185">Reference proteome</keyword>
<dbReference type="AlphaFoldDB" id="A0A132MRX1"/>
<dbReference type="InterPro" id="IPR009010">
    <property type="entry name" value="Asp_de-COase-like_dom_sf"/>
</dbReference>
<sequence>MAAAPFGWWNSSVGTSANAVTSDTLTDAGGGTFHDTLVEVELLL</sequence>
<proteinExistence type="predicted"/>
<dbReference type="RefSeq" id="WP_269148643.1">
    <property type="nucleotide sequence ID" value="NZ_JYIJ01000018.1"/>
</dbReference>
<protein>
    <submittedName>
        <fullName evidence="1">Uncharacterized protein</fullName>
    </submittedName>
</protein>
<evidence type="ECO:0000313" key="1">
    <source>
        <dbReference type="EMBL" id="KWX00635.1"/>
    </source>
</evidence>
<dbReference type="PATRIC" id="fig|1469144.10.peg.1806"/>
<dbReference type="EMBL" id="LAXD01000001">
    <property type="protein sequence ID" value="KWX00635.1"/>
    <property type="molecule type" value="Genomic_DNA"/>
</dbReference>
<evidence type="ECO:0000313" key="2">
    <source>
        <dbReference type="Proteomes" id="UP000070188"/>
    </source>
</evidence>
<accession>A0A132MRX1</accession>
<gene>
    <name evidence="1" type="ORF">LI90_1658</name>
</gene>
<name>A0A132MRX1_9ACTN</name>
<reference evidence="2" key="1">
    <citation type="submission" date="2015-04" db="EMBL/GenBank/DDBJ databases">
        <title>Physiological reanalysis, assessment of diazotrophy, and genome sequences of multiple isolates of Streptomyces thermoautotrophicus.</title>
        <authorList>
            <person name="MacKellar D.C."/>
            <person name="Lieber L."/>
            <person name="Norman J."/>
            <person name="Bolger A."/>
            <person name="Tobin C."/>
            <person name="Murray J.W."/>
            <person name="Chang R."/>
            <person name="Ford T."/>
            <person name="Nguyen P.Q."/>
            <person name="Woodward J."/>
            <person name="Permingeat H."/>
            <person name="Joshi N.S."/>
            <person name="Silver P.A."/>
            <person name="Usadel B."/>
            <person name="Rutherford A.W."/>
            <person name="Friesen M."/>
            <person name="Prell J."/>
        </authorList>
    </citation>
    <scope>NUCLEOTIDE SEQUENCE [LARGE SCALE GENOMIC DNA]</scope>
    <source>
        <strain evidence="2">H1</strain>
    </source>
</reference>